<dbReference type="GO" id="GO:0006351">
    <property type="term" value="P:DNA-templated transcription"/>
    <property type="evidence" value="ECO:0007669"/>
    <property type="project" value="InterPro"/>
</dbReference>
<dbReference type="SUPFAM" id="SSF52540">
    <property type="entry name" value="P-loop containing nucleoside triphosphate hydrolases"/>
    <property type="match status" value="1"/>
</dbReference>
<evidence type="ECO:0000313" key="10">
    <source>
        <dbReference type="Proteomes" id="UP001265746"/>
    </source>
</evidence>
<dbReference type="InterPro" id="IPR036864">
    <property type="entry name" value="Zn2-C6_fun-type_DNA-bd_sf"/>
</dbReference>
<dbReference type="Pfam" id="PF00485">
    <property type="entry name" value="PRK"/>
    <property type="match status" value="1"/>
</dbReference>
<organism evidence="9 10">
    <name type="scientific">Phomopsis amygdali</name>
    <name type="common">Fusicoccum amygdali</name>
    <dbReference type="NCBI Taxonomy" id="1214568"/>
    <lineage>
        <taxon>Eukaryota</taxon>
        <taxon>Fungi</taxon>
        <taxon>Dikarya</taxon>
        <taxon>Ascomycota</taxon>
        <taxon>Pezizomycotina</taxon>
        <taxon>Sordariomycetes</taxon>
        <taxon>Sordariomycetidae</taxon>
        <taxon>Diaporthales</taxon>
        <taxon>Diaporthaceae</taxon>
        <taxon>Diaporthe</taxon>
    </lineage>
</organism>
<dbReference type="Pfam" id="PF04082">
    <property type="entry name" value="Fungal_trans"/>
    <property type="match status" value="1"/>
</dbReference>
<dbReference type="SUPFAM" id="SSF57701">
    <property type="entry name" value="Zn2/Cys6 DNA-binding domain"/>
    <property type="match status" value="1"/>
</dbReference>
<evidence type="ECO:0000313" key="9">
    <source>
        <dbReference type="EMBL" id="KAK2597884.1"/>
    </source>
</evidence>
<keyword evidence="2" id="KW-0479">Metal-binding</keyword>
<keyword evidence="4" id="KW-0238">DNA-binding</keyword>
<dbReference type="InterPro" id="IPR007219">
    <property type="entry name" value="XnlR_reg_dom"/>
</dbReference>
<dbReference type="GO" id="GO:0016301">
    <property type="term" value="F:kinase activity"/>
    <property type="evidence" value="ECO:0007669"/>
    <property type="project" value="InterPro"/>
</dbReference>
<dbReference type="PANTHER" id="PTHR47540">
    <property type="entry name" value="THIAMINE REPRESSIBLE GENES REGULATORY PROTEIN THI5"/>
    <property type="match status" value="1"/>
</dbReference>
<dbReference type="InterPro" id="IPR027417">
    <property type="entry name" value="P-loop_NTPase"/>
</dbReference>
<dbReference type="GO" id="GO:0000981">
    <property type="term" value="F:DNA-binding transcription factor activity, RNA polymerase II-specific"/>
    <property type="evidence" value="ECO:0007669"/>
    <property type="project" value="InterPro"/>
</dbReference>
<proteinExistence type="predicted"/>
<dbReference type="Proteomes" id="UP001265746">
    <property type="component" value="Unassembled WGS sequence"/>
</dbReference>
<dbReference type="InterPro" id="IPR006083">
    <property type="entry name" value="PRK/URK"/>
</dbReference>
<evidence type="ECO:0000256" key="2">
    <source>
        <dbReference type="ARBA" id="ARBA00022723"/>
    </source>
</evidence>
<dbReference type="GO" id="GO:0043565">
    <property type="term" value="F:sequence-specific DNA binding"/>
    <property type="evidence" value="ECO:0007669"/>
    <property type="project" value="TreeGrafter"/>
</dbReference>
<feature type="domain" description="Zn(2)-C6 fungal-type" evidence="8">
    <location>
        <begin position="39"/>
        <end position="68"/>
    </location>
</feature>
<feature type="region of interest" description="Disordered" evidence="7">
    <location>
        <begin position="91"/>
        <end position="128"/>
    </location>
</feature>
<comment type="subcellular location">
    <subcellularLocation>
        <location evidence="1">Nucleus</location>
    </subcellularLocation>
</comment>
<keyword evidence="5" id="KW-0804">Transcription</keyword>
<dbReference type="SMART" id="SM00906">
    <property type="entry name" value="Fungal_trans"/>
    <property type="match status" value="1"/>
</dbReference>
<dbReference type="PROSITE" id="PS50048">
    <property type="entry name" value="ZN2_CY6_FUNGAL_2"/>
    <property type="match status" value="1"/>
</dbReference>
<evidence type="ECO:0000256" key="5">
    <source>
        <dbReference type="ARBA" id="ARBA00023163"/>
    </source>
</evidence>
<dbReference type="PANTHER" id="PTHR47540:SF3">
    <property type="entry name" value="ZN(II)2CYS6 TRANSCRIPTION FACTOR (EUROFUNG)"/>
    <property type="match status" value="1"/>
</dbReference>
<dbReference type="GO" id="GO:0008270">
    <property type="term" value="F:zinc ion binding"/>
    <property type="evidence" value="ECO:0007669"/>
    <property type="project" value="InterPro"/>
</dbReference>
<evidence type="ECO:0000256" key="1">
    <source>
        <dbReference type="ARBA" id="ARBA00004123"/>
    </source>
</evidence>
<evidence type="ECO:0000256" key="6">
    <source>
        <dbReference type="ARBA" id="ARBA00023242"/>
    </source>
</evidence>
<dbReference type="Gene3D" id="3.40.50.300">
    <property type="entry name" value="P-loop containing nucleotide triphosphate hydrolases"/>
    <property type="match status" value="2"/>
</dbReference>
<dbReference type="Pfam" id="PF00172">
    <property type="entry name" value="Zn_clus"/>
    <property type="match status" value="1"/>
</dbReference>
<keyword evidence="6" id="KW-0539">Nucleus</keyword>
<evidence type="ECO:0000256" key="3">
    <source>
        <dbReference type="ARBA" id="ARBA00023015"/>
    </source>
</evidence>
<dbReference type="SMART" id="SM00066">
    <property type="entry name" value="GAL4"/>
    <property type="match status" value="1"/>
</dbReference>
<reference evidence="9" key="1">
    <citation type="submission" date="2023-06" db="EMBL/GenBank/DDBJ databases">
        <authorList>
            <person name="Noh H."/>
        </authorList>
    </citation>
    <scope>NUCLEOTIDE SEQUENCE</scope>
    <source>
        <strain evidence="9">DUCC20226</strain>
    </source>
</reference>
<accession>A0AAD9VXC8</accession>
<name>A0AAD9VXC8_PHOAM</name>
<keyword evidence="10" id="KW-1185">Reference proteome</keyword>
<gene>
    <name evidence="9" type="ORF">N8I77_012639</name>
</gene>
<dbReference type="GO" id="GO:0045944">
    <property type="term" value="P:positive regulation of transcription by RNA polymerase II"/>
    <property type="evidence" value="ECO:0007669"/>
    <property type="project" value="TreeGrafter"/>
</dbReference>
<dbReference type="AlphaFoldDB" id="A0AAD9VXC8"/>
<feature type="compositionally biased region" description="Basic and acidic residues" evidence="7">
    <location>
        <begin position="601"/>
        <end position="610"/>
    </location>
</feature>
<sequence>MDHDSRQLFIVTPPASSAQQSHRRSRRKSERERVRVTRACDQCKRQKIRCTGALPCEICLRKGNRCSYDASYARGRAPSVIGGEDQAVATRPAVDSSAKPANPALEPISEPLSLRASPEPTQTDQQGHYVGPASGVSFLLRVQRRVYQTLKFPPSSSIFTFGDAPLPDFDVSFFVLPPKDVTRQLLVRYFDFAVPTHRFLHRPTIEAWFEDLYTFNGCMSSRDEAPARTALLFMVFAQASLYMTEPAADANHEKMADVSSRYFLAAEHQLQKERGQVRLASVQARLAQCFWLLSQSRINHCWTLFGTTAHLALAIGLNRGKKTEAQGRTGKVETECRRRTFWCAYTLDKYLAAALGRPRTFHEEDIDQELPSCIDDSDLEHVGVEPKAPLGQPLMLGAVAHIRLSRINDGILKDLYPIWPLSTSARLKVAAQYSTRLRNWYQEMVEFLDSSRINTSLLLPIYQRQRHVLNLAYWHATILTHRPFLLNKFGATRTSANITQVEDRVKECLQAALNICDLVDELISARMMFKAFWFTSYYAFCAAVVLYVFSIQQNTSIPEGQGRHLSVAIRCQEQMSMIAEEHSLARRYCLVLDELRKEAIRHSEQPRDDQSMGATDDAHSQQLEGLGADETGLAGTAAFGQHPLASEANDINGFEPSPGSSLYDMSGWGTFDSMVPHVLSYISSAFSIPFPELLLVPAHSDLEQLAMPSLVRMGGGTTDEVERLAWKILKLKESRSNEQRVVIGISGVPGSGKSTLAKMVCESVNALHGNHDPEGTRHIAVAVPMDGFHLSRAQLAAMPDAAMAIHRRGAAFTFDAAGFYHLVQQLAKSPVQAVSAPSFDHATKDPVVGAIDIPETARVVLIEGNYCALNRAPWSDAAKLMDELWYIDVPPDVAQSRLAIRHLQSGIVADENEARERAAGTDELNAEDIRENRLHCHERLMLI</sequence>
<dbReference type="InterPro" id="IPR001138">
    <property type="entry name" value="Zn2Cys6_DnaBD"/>
</dbReference>
<evidence type="ECO:0000259" key="8">
    <source>
        <dbReference type="PROSITE" id="PS50048"/>
    </source>
</evidence>
<feature type="region of interest" description="Disordered" evidence="7">
    <location>
        <begin position="14"/>
        <end position="33"/>
    </location>
</feature>
<dbReference type="GO" id="GO:0005634">
    <property type="term" value="C:nucleus"/>
    <property type="evidence" value="ECO:0007669"/>
    <property type="project" value="UniProtKB-SubCell"/>
</dbReference>
<dbReference type="InterPro" id="IPR051711">
    <property type="entry name" value="Stress_Response_Reg"/>
</dbReference>
<evidence type="ECO:0000256" key="7">
    <source>
        <dbReference type="SAM" id="MobiDB-lite"/>
    </source>
</evidence>
<dbReference type="Gene3D" id="4.10.240.10">
    <property type="entry name" value="Zn(2)-C6 fungal-type DNA-binding domain"/>
    <property type="match status" value="1"/>
</dbReference>
<evidence type="ECO:0000256" key="4">
    <source>
        <dbReference type="ARBA" id="ARBA00023125"/>
    </source>
</evidence>
<dbReference type="CDD" id="cd00067">
    <property type="entry name" value="GAL4"/>
    <property type="match status" value="1"/>
</dbReference>
<comment type="caution">
    <text evidence="9">The sequence shown here is derived from an EMBL/GenBank/DDBJ whole genome shotgun (WGS) entry which is preliminary data.</text>
</comment>
<keyword evidence="3" id="KW-0805">Transcription regulation</keyword>
<dbReference type="GO" id="GO:0005524">
    <property type="term" value="F:ATP binding"/>
    <property type="evidence" value="ECO:0007669"/>
    <property type="project" value="InterPro"/>
</dbReference>
<dbReference type="CDD" id="cd12148">
    <property type="entry name" value="fungal_TF_MHR"/>
    <property type="match status" value="1"/>
</dbReference>
<feature type="region of interest" description="Disordered" evidence="7">
    <location>
        <begin position="601"/>
        <end position="620"/>
    </location>
</feature>
<dbReference type="EMBL" id="JAUJFL010000009">
    <property type="protein sequence ID" value="KAK2597884.1"/>
    <property type="molecule type" value="Genomic_DNA"/>
</dbReference>
<dbReference type="PROSITE" id="PS00463">
    <property type="entry name" value="ZN2_CY6_FUNGAL_1"/>
    <property type="match status" value="1"/>
</dbReference>
<protein>
    <recommendedName>
        <fullName evidence="8">Zn(2)-C6 fungal-type domain-containing protein</fullName>
    </recommendedName>
</protein>